<name>A0A0V1BDR7_TRISP</name>
<sequence>LCRECPGSWPPSFFYSSTFSMRIVFDASLRLWQFVLCLLISSGISALPQWNESEFYYFLAGR</sequence>
<evidence type="ECO:0000313" key="1">
    <source>
        <dbReference type="EMBL" id="KRY35174.1"/>
    </source>
</evidence>
<dbReference type="AlphaFoldDB" id="A0A0V1BDR7"/>
<dbReference type="InParanoid" id="A0A0V1BDR7"/>
<protein>
    <submittedName>
        <fullName evidence="1">Uncharacterized protein</fullName>
    </submittedName>
</protein>
<evidence type="ECO:0000313" key="2">
    <source>
        <dbReference type="Proteomes" id="UP000054776"/>
    </source>
</evidence>
<reference evidence="1 2" key="1">
    <citation type="submission" date="2015-01" db="EMBL/GenBank/DDBJ databases">
        <title>Evolution of Trichinella species and genotypes.</title>
        <authorList>
            <person name="Korhonen P.K."/>
            <person name="Edoardo P."/>
            <person name="Giuseppe L.R."/>
            <person name="Gasser R.B."/>
        </authorList>
    </citation>
    <scope>NUCLEOTIDE SEQUENCE [LARGE SCALE GENOMIC DNA]</scope>
    <source>
        <strain evidence="1">ISS3</strain>
    </source>
</reference>
<gene>
    <name evidence="1" type="ORF">T01_6658</name>
</gene>
<dbReference type="EMBL" id="JYDH01000057">
    <property type="protein sequence ID" value="KRY35174.1"/>
    <property type="molecule type" value="Genomic_DNA"/>
</dbReference>
<keyword evidence="2" id="KW-1185">Reference proteome</keyword>
<dbReference type="Proteomes" id="UP000054776">
    <property type="component" value="Unassembled WGS sequence"/>
</dbReference>
<comment type="caution">
    <text evidence="1">The sequence shown here is derived from an EMBL/GenBank/DDBJ whole genome shotgun (WGS) entry which is preliminary data.</text>
</comment>
<accession>A0A0V1BDR7</accession>
<organism evidence="1 2">
    <name type="scientific">Trichinella spiralis</name>
    <name type="common">Trichina worm</name>
    <dbReference type="NCBI Taxonomy" id="6334"/>
    <lineage>
        <taxon>Eukaryota</taxon>
        <taxon>Metazoa</taxon>
        <taxon>Ecdysozoa</taxon>
        <taxon>Nematoda</taxon>
        <taxon>Enoplea</taxon>
        <taxon>Dorylaimia</taxon>
        <taxon>Trichinellida</taxon>
        <taxon>Trichinellidae</taxon>
        <taxon>Trichinella</taxon>
    </lineage>
</organism>
<feature type="non-terminal residue" evidence="1">
    <location>
        <position position="1"/>
    </location>
</feature>
<proteinExistence type="predicted"/>